<protein>
    <recommendedName>
        <fullName evidence="2">histidine kinase</fullName>
        <ecNumber evidence="2">2.7.13.3</ecNumber>
    </recommendedName>
</protein>
<dbReference type="Gene3D" id="3.40.50.2300">
    <property type="match status" value="1"/>
</dbReference>
<dbReference type="PROSITE" id="PS50851">
    <property type="entry name" value="CHEW"/>
    <property type="match status" value="1"/>
</dbReference>
<keyword evidence="5 13" id="KW-0418">Kinase</keyword>
<dbReference type="InterPro" id="IPR003594">
    <property type="entry name" value="HATPase_dom"/>
</dbReference>
<dbReference type="PANTHER" id="PTHR43395">
    <property type="entry name" value="SENSOR HISTIDINE KINASE CHEA"/>
    <property type="match status" value="1"/>
</dbReference>
<dbReference type="EMBL" id="CP002382">
    <property type="protein sequence ID" value="AEP08804.1"/>
    <property type="molecule type" value="Genomic_DNA"/>
</dbReference>
<dbReference type="PROSITE" id="PS50109">
    <property type="entry name" value="HIS_KIN"/>
    <property type="match status" value="1"/>
</dbReference>
<gene>
    <name evidence="13" type="ordered locus">MICA_467</name>
</gene>
<evidence type="ECO:0000256" key="3">
    <source>
        <dbReference type="ARBA" id="ARBA00022553"/>
    </source>
</evidence>
<dbReference type="Gene3D" id="2.30.30.40">
    <property type="entry name" value="SH3 Domains"/>
    <property type="match status" value="1"/>
</dbReference>
<dbReference type="InterPro" id="IPR036097">
    <property type="entry name" value="HisK_dim/P_sf"/>
</dbReference>
<evidence type="ECO:0000259" key="12">
    <source>
        <dbReference type="PROSITE" id="PS50894"/>
    </source>
</evidence>
<dbReference type="SMART" id="SM00073">
    <property type="entry name" value="HPT"/>
    <property type="match status" value="1"/>
</dbReference>
<evidence type="ECO:0000256" key="1">
    <source>
        <dbReference type="ARBA" id="ARBA00000085"/>
    </source>
</evidence>
<dbReference type="KEGG" id="mai:MICA_467"/>
<feature type="domain" description="CheW-like" evidence="11">
    <location>
        <begin position="412"/>
        <end position="551"/>
    </location>
</feature>
<feature type="domain" description="Response regulatory" evidence="10">
    <location>
        <begin position="768"/>
        <end position="885"/>
    </location>
</feature>
<dbReference type="SUPFAM" id="SSF52172">
    <property type="entry name" value="CheY-like"/>
    <property type="match status" value="1"/>
</dbReference>
<dbReference type="FunFam" id="3.30.565.10:FF:000016">
    <property type="entry name" value="Chemotaxis protein CheA, putative"/>
    <property type="match status" value="1"/>
</dbReference>
<evidence type="ECO:0000313" key="14">
    <source>
        <dbReference type="Proteomes" id="UP000009286"/>
    </source>
</evidence>
<sequence>MDDLVTEFITETVESLSTLDLDLVRLEQEPENKDLLGNIFRLMHTIKGTCGFIGLPRLEKTAHAAENLLDNFRNDKMDVSERAMTLLFMCIDRVRFLVSEVSKSGAEPEGNDSDIIQVIEAEIEQSLHGGEKKESAVSNRDPVPEPPVSVDISPAQTVEKGPEYLRVQMNVLEDLINMVSELVLTRNQLSQLIRMEENSNLTTPFQRLNRIVSDLQDSVMKTRMQPIGNAWSKLPRIVRDLSTEMKKKIVLEMEGEETELDRQVLEQIKDPLTHMIRNSCDHGIERPADRLDAGKKEQGCIRLRAYHEGGFIVLQISDDGKGLDPAKIAEKAIEKGLADPDKIQAMSDKQILSYIMRPGFSTAEQITNVSGRGVGMDVVRANIEKIGGSIDMESTPGKGTCFTIQIPLTLAIISALIVEIDSYRYAIPQMNIQELVSINPTDSDMIEYINDKPVLRLRDRIIPLLDSEALFDFKSDQGQKPHNEKLICVISTGSSYYGILVDQIYDTEEVVIKSVSSVLKNAGIFSGNTILGDGRVIMILDPAAIARKFNVEKAVNQIEAENIMARQARESVKERASMLVFKAGDGALKAVPLALVSRIQVFPRGEITCSADKIVVRYNNTLMQLCFIDSTTQGLNDHEVMSLVLSDDMSDASMGLIIDHVVDIIEGDLDLTTATLRPGVLGSMILSDRTVDVIDIAHFLSLSRSDWFSKMAHQSAPYANYHIERVHERLDIVETGPHTTGRSATIGELEQTAMAHRPMAEYRGQKMRLLVVDDSPFFRSMLYPILTGAGYDVTLSEDPLHAIRLHDDGHMFDIVLSDIEMPHMDGYEFVERMRDDSSWKDVPFIAITSHNTREDIEYGYKKGFNKYIGKFDKDELIRSLVSIRNNE</sequence>
<evidence type="ECO:0000256" key="2">
    <source>
        <dbReference type="ARBA" id="ARBA00012438"/>
    </source>
</evidence>
<proteinExistence type="predicted"/>
<dbReference type="InterPro" id="IPR037006">
    <property type="entry name" value="CheA-like_homodim_sf"/>
</dbReference>
<dbReference type="InterPro" id="IPR051315">
    <property type="entry name" value="Bact_Chemotaxis_CheA"/>
</dbReference>
<evidence type="ECO:0000256" key="4">
    <source>
        <dbReference type="ARBA" id="ARBA00022679"/>
    </source>
</evidence>
<dbReference type="Pfam" id="PF00072">
    <property type="entry name" value="Response_reg"/>
    <property type="match status" value="1"/>
</dbReference>
<dbReference type="CDD" id="cd00088">
    <property type="entry name" value="HPT"/>
    <property type="match status" value="1"/>
</dbReference>
<feature type="modified residue" description="4-aspartylphosphate" evidence="7">
    <location>
        <position position="818"/>
    </location>
</feature>
<dbReference type="InterPro" id="IPR011006">
    <property type="entry name" value="CheY-like_superfamily"/>
</dbReference>
<dbReference type="SUPFAM" id="SSF55874">
    <property type="entry name" value="ATPase domain of HSP90 chaperone/DNA topoisomerase II/histidine kinase"/>
    <property type="match status" value="1"/>
</dbReference>
<feature type="modified residue" description="Phosphohistidine" evidence="6">
    <location>
        <position position="44"/>
    </location>
</feature>
<dbReference type="eggNOG" id="COG0643">
    <property type="taxonomic scope" value="Bacteria"/>
</dbReference>
<feature type="domain" description="Histidine kinase" evidence="9">
    <location>
        <begin position="170"/>
        <end position="410"/>
    </location>
</feature>
<dbReference type="InterPro" id="IPR002545">
    <property type="entry name" value="CheW-lke_dom"/>
</dbReference>
<dbReference type="Gene3D" id="1.10.287.560">
    <property type="entry name" value="Histidine kinase CheA-like, homodimeric domain"/>
    <property type="match status" value="1"/>
</dbReference>
<dbReference type="PROSITE" id="PS50110">
    <property type="entry name" value="RESPONSE_REGULATORY"/>
    <property type="match status" value="1"/>
</dbReference>
<evidence type="ECO:0000259" key="10">
    <source>
        <dbReference type="PROSITE" id="PS50110"/>
    </source>
</evidence>
<dbReference type="InterPro" id="IPR036641">
    <property type="entry name" value="HPT_dom_sf"/>
</dbReference>
<dbReference type="GO" id="GO:0000155">
    <property type="term" value="F:phosphorelay sensor kinase activity"/>
    <property type="evidence" value="ECO:0007669"/>
    <property type="project" value="InterPro"/>
</dbReference>
<organism evidence="13 14">
    <name type="scientific">Micavibrio aeruginosavorus (strain ARL-13)</name>
    <dbReference type="NCBI Taxonomy" id="856793"/>
    <lineage>
        <taxon>Bacteria</taxon>
        <taxon>Pseudomonadati</taxon>
        <taxon>Bdellovibrionota</taxon>
        <taxon>Bdellovibrionia</taxon>
        <taxon>Bdellovibrionales</taxon>
        <taxon>Pseudobdellovibrionaceae</taxon>
        <taxon>Micavibrio</taxon>
    </lineage>
</organism>
<dbReference type="InterPro" id="IPR001789">
    <property type="entry name" value="Sig_transdc_resp-reg_receiver"/>
</dbReference>
<dbReference type="EC" id="2.7.13.3" evidence="2"/>
<dbReference type="PANTHER" id="PTHR43395:SF1">
    <property type="entry name" value="CHEMOTAXIS PROTEIN CHEA"/>
    <property type="match status" value="1"/>
</dbReference>
<keyword evidence="4" id="KW-0808">Transferase</keyword>
<dbReference type="SMART" id="SM01231">
    <property type="entry name" value="H-kinase_dim"/>
    <property type="match status" value="1"/>
</dbReference>
<dbReference type="eggNOG" id="COG2198">
    <property type="taxonomic scope" value="Bacteria"/>
</dbReference>
<evidence type="ECO:0000256" key="5">
    <source>
        <dbReference type="ARBA" id="ARBA00022777"/>
    </source>
</evidence>
<dbReference type="SMART" id="SM00448">
    <property type="entry name" value="REC"/>
    <property type="match status" value="1"/>
</dbReference>
<dbReference type="InterPro" id="IPR036890">
    <property type="entry name" value="HATPase_C_sf"/>
</dbReference>
<evidence type="ECO:0000256" key="8">
    <source>
        <dbReference type="SAM" id="MobiDB-lite"/>
    </source>
</evidence>
<dbReference type="Pfam" id="PF02895">
    <property type="entry name" value="H-kinase_dim"/>
    <property type="match status" value="1"/>
</dbReference>
<dbReference type="Pfam" id="PF01584">
    <property type="entry name" value="CheW"/>
    <property type="match status" value="1"/>
</dbReference>
<evidence type="ECO:0000259" key="11">
    <source>
        <dbReference type="PROSITE" id="PS50851"/>
    </source>
</evidence>
<dbReference type="STRING" id="856793.MICA_467"/>
<evidence type="ECO:0000313" key="13">
    <source>
        <dbReference type="EMBL" id="AEP08804.1"/>
    </source>
</evidence>
<dbReference type="GO" id="GO:0005737">
    <property type="term" value="C:cytoplasm"/>
    <property type="evidence" value="ECO:0007669"/>
    <property type="project" value="InterPro"/>
</dbReference>
<dbReference type="Proteomes" id="UP000009286">
    <property type="component" value="Chromosome"/>
</dbReference>
<accession>G2KSC1</accession>
<dbReference type="GO" id="GO:0006935">
    <property type="term" value="P:chemotaxis"/>
    <property type="evidence" value="ECO:0007669"/>
    <property type="project" value="InterPro"/>
</dbReference>
<dbReference type="SUPFAM" id="SSF50341">
    <property type="entry name" value="CheW-like"/>
    <property type="match status" value="2"/>
</dbReference>
<keyword evidence="14" id="KW-1185">Reference proteome</keyword>
<dbReference type="SUPFAM" id="SSF47384">
    <property type="entry name" value="Homodimeric domain of signal transducing histidine kinase"/>
    <property type="match status" value="1"/>
</dbReference>
<dbReference type="SMART" id="SM00260">
    <property type="entry name" value="CheW"/>
    <property type="match status" value="1"/>
</dbReference>
<dbReference type="OrthoDB" id="9803176at2"/>
<dbReference type="Gene3D" id="1.20.120.160">
    <property type="entry name" value="HPT domain"/>
    <property type="match status" value="1"/>
</dbReference>
<keyword evidence="3 7" id="KW-0597">Phosphoprotein</keyword>
<reference evidence="13 14" key="1">
    <citation type="journal article" date="2011" name="BMC Genomics">
        <title>Genomic insights into an obligate epibiotic bacterial predator: Micavibrio aeruginosavorus ARL-13.</title>
        <authorList>
            <person name="Wang Z."/>
            <person name="Kadouri D."/>
            <person name="Wu M."/>
        </authorList>
    </citation>
    <scope>NUCLEOTIDE SEQUENCE [LARGE SCALE GENOMIC DNA]</scope>
    <source>
        <strain evidence="13 14">ARL-13</strain>
    </source>
</reference>
<dbReference type="AlphaFoldDB" id="G2KSC1"/>
<dbReference type="SMART" id="SM00387">
    <property type="entry name" value="HATPase_c"/>
    <property type="match status" value="1"/>
</dbReference>
<dbReference type="Gene3D" id="3.30.565.10">
    <property type="entry name" value="Histidine kinase-like ATPase, C-terminal domain"/>
    <property type="match status" value="1"/>
</dbReference>
<dbReference type="InterPro" id="IPR008207">
    <property type="entry name" value="Sig_transdc_His_kin_Hpt_dom"/>
</dbReference>
<dbReference type="PROSITE" id="PS50894">
    <property type="entry name" value="HPT"/>
    <property type="match status" value="1"/>
</dbReference>
<dbReference type="InterPro" id="IPR004105">
    <property type="entry name" value="CheA-like_dim"/>
</dbReference>
<comment type="catalytic activity">
    <reaction evidence="1">
        <text>ATP + protein L-histidine = ADP + protein N-phospho-L-histidine.</text>
        <dbReference type="EC" id="2.7.13.3"/>
    </reaction>
</comment>
<name>G2KSC1_MICAA</name>
<dbReference type="Pfam" id="PF02518">
    <property type="entry name" value="HATPase_c"/>
    <property type="match status" value="1"/>
</dbReference>
<feature type="region of interest" description="Disordered" evidence="8">
    <location>
        <begin position="127"/>
        <end position="153"/>
    </location>
</feature>
<evidence type="ECO:0000256" key="7">
    <source>
        <dbReference type="PROSITE-ProRule" id="PRU00169"/>
    </source>
</evidence>
<dbReference type="RefSeq" id="WP_014102027.1">
    <property type="nucleotide sequence ID" value="NC_016026.1"/>
</dbReference>
<dbReference type="HOGENOM" id="CLU_000650_5_1_5"/>
<evidence type="ECO:0000256" key="6">
    <source>
        <dbReference type="PROSITE-ProRule" id="PRU00110"/>
    </source>
</evidence>
<dbReference type="InterPro" id="IPR005467">
    <property type="entry name" value="His_kinase_dom"/>
</dbReference>
<dbReference type="PRINTS" id="PR00344">
    <property type="entry name" value="BCTRLSENSOR"/>
</dbReference>
<evidence type="ECO:0000259" key="9">
    <source>
        <dbReference type="PROSITE" id="PS50109"/>
    </source>
</evidence>
<dbReference type="Pfam" id="PF01627">
    <property type="entry name" value="Hpt"/>
    <property type="match status" value="1"/>
</dbReference>
<dbReference type="InterPro" id="IPR036061">
    <property type="entry name" value="CheW-like_dom_sf"/>
</dbReference>
<dbReference type="CDD" id="cd16916">
    <property type="entry name" value="HATPase_CheA-like"/>
    <property type="match status" value="1"/>
</dbReference>
<dbReference type="eggNOG" id="COG0745">
    <property type="taxonomic scope" value="Bacteria"/>
</dbReference>
<dbReference type="InterPro" id="IPR004358">
    <property type="entry name" value="Sig_transdc_His_kin-like_C"/>
</dbReference>
<feature type="domain" description="HPt" evidence="12">
    <location>
        <begin position="1"/>
        <end position="101"/>
    </location>
</feature>
<dbReference type="CDD" id="cd00731">
    <property type="entry name" value="CheA_reg"/>
    <property type="match status" value="1"/>
</dbReference>
<dbReference type="SUPFAM" id="SSF47226">
    <property type="entry name" value="Histidine-containing phosphotransfer domain, HPT domain"/>
    <property type="match status" value="1"/>
</dbReference>